<protein>
    <submittedName>
        <fullName evidence="1">Uncharacterized protein</fullName>
    </submittedName>
</protein>
<evidence type="ECO:0000313" key="1">
    <source>
        <dbReference type="EMBL" id="GLS22049.1"/>
    </source>
</evidence>
<evidence type="ECO:0000313" key="2">
    <source>
        <dbReference type="Proteomes" id="UP001156882"/>
    </source>
</evidence>
<dbReference type="RefSeq" id="WP_284315029.1">
    <property type="nucleotide sequence ID" value="NZ_BSPC01000057.1"/>
</dbReference>
<gene>
    <name evidence="1" type="ORF">GCM10007874_50660</name>
</gene>
<proteinExistence type="predicted"/>
<name>A0ABQ6CTI1_9HYPH</name>
<sequence length="60" mass="6823">MRILSQYELACCTKAELSLLLHQIAGELANLSEGSVHLRNAHVNLQNIRRALARPEFRPR</sequence>
<reference evidence="2" key="1">
    <citation type="journal article" date="2019" name="Int. J. Syst. Evol. Microbiol.">
        <title>The Global Catalogue of Microorganisms (GCM) 10K type strain sequencing project: providing services to taxonomists for standard genome sequencing and annotation.</title>
        <authorList>
            <consortium name="The Broad Institute Genomics Platform"/>
            <consortium name="The Broad Institute Genome Sequencing Center for Infectious Disease"/>
            <person name="Wu L."/>
            <person name="Ma J."/>
        </authorList>
    </citation>
    <scope>NUCLEOTIDE SEQUENCE [LARGE SCALE GENOMIC DNA]</scope>
    <source>
        <strain evidence="2">NBRC 101365</strain>
    </source>
</reference>
<keyword evidence="2" id="KW-1185">Reference proteome</keyword>
<dbReference type="Proteomes" id="UP001156882">
    <property type="component" value="Unassembled WGS sequence"/>
</dbReference>
<organism evidence="1 2">
    <name type="scientific">Labrys miyagiensis</name>
    <dbReference type="NCBI Taxonomy" id="346912"/>
    <lineage>
        <taxon>Bacteria</taxon>
        <taxon>Pseudomonadati</taxon>
        <taxon>Pseudomonadota</taxon>
        <taxon>Alphaproteobacteria</taxon>
        <taxon>Hyphomicrobiales</taxon>
        <taxon>Xanthobacteraceae</taxon>
        <taxon>Labrys</taxon>
    </lineage>
</organism>
<comment type="caution">
    <text evidence="1">The sequence shown here is derived from an EMBL/GenBank/DDBJ whole genome shotgun (WGS) entry which is preliminary data.</text>
</comment>
<accession>A0ABQ6CTI1</accession>
<dbReference type="EMBL" id="BSPC01000057">
    <property type="protein sequence ID" value="GLS22049.1"/>
    <property type="molecule type" value="Genomic_DNA"/>
</dbReference>